<dbReference type="EMBL" id="QGGL01000017">
    <property type="protein sequence ID" value="PWK07511.1"/>
    <property type="molecule type" value="Genomic_DNA"/>
</dbReference>
<reference evidence="1 2" key="1">
    <citation type="submission" date="2018-05" db="EMBL/GenBank/DDBJ databases">
        <title>Genomic Encyclopedia of Type Strains, Phase IV (KMG-IV): sequencing the most valuable type-strain genomes for metagenomic binning, comparative biology and taxonomic classification.</title>
        <authorList>
            <person name="Goeker M."/>
        </authorList>
    </citation>
    <scope>NUCLEOTIDE SEQUENCE [LARGE SCALE GENOMIC DNA]</scope>
    <source>
        <strain evidence="1 2">DSM 18773</strain>
    </source>
</reference>
<dbReference type="RefSeq" id="WP_109690673.1">
    <property type="nucleotide sequence ID" value="NZ_QGGL01000017.1"/>
</dbReference>
<name>A0A316D6J4_9BACL</name>
<proteinExistence type="predicted"/>
<accession>A0A316D6J4</accession>
<evidence type="ECO:0000313" key="1">
    <source>
        <dbReference type="EMBL" id="PWK07511.1"/>
    </source>
</evidence>
<sequence>MQHFDSETIHANLNQEVAVFKRNGSNVTGVLTKYDEDNNVIHISSGDSVSVIHLSEIDKLENNEDDGYVFIM</sequence>
<comment type="caution">
    <text evidence="1">The sequence shown here is derived from an EMBL/GenBank/DDBJ whole genome shotgun (WGS) entry which is preliminary data.</text>
</comment>
<evidence type="ECO:0000313" key="2">
    <source>
        <dbReference type="Proteomes" id="UP000245634"/>
    </source>
</evidence>
<dbReference type="AlphaFoldDB" id="A0A316D6J4"/>
<organism evidence="1 2">
    <name type="scientific">Tumebacillus permanentifrigoris</name>
    <dbReference type="NCBI Taxonomy" id="378543"/>
    <lineage>
        <taxon>Bacteria</taxon>
        <taxon>Bacillati</taxon>
        <taxon>Bacillota</taxon>
        <taxon>Bacilli</taxon>
        <taxon>Bacillales</taxon>
        <taxon>Alicyclobacillaceae</taxon>
        <taxon>Tumebacillus</taxon>
    </lineage>
</organism>
<keyword evidence="2" id="KW-1185">Reference proteome</keyword>
<dbReference type="Proteomes" id="UP000245634">
    <property type="component" value="Unassembled WGS sequence"/>
</dbReference>
<evidence type="ECO:0008006" key="3">
    <source>
        <dbReference type="Google" id="ProtNLM"/>
    </source>
</evidence>
<protein>
    <recommendedName>
        <fullName evidence="3">YolD-like protein</fullName>
    </recommendedName>
</protein>
<gene>
    <name evidence="1" type="ORF">C7459_117110</name>
</gene>